<sequence length="281" mass="31642">MKRRAIAQDTLNILKTGSYHGEQGQIIKIEQEIKACLAGTRYYEPEALITIEKQVLPSAPQFENTEFVVRNEMTLSGAERLARSQEFEKIGVLNFASSKNPGGGFLNGAHAQEESLARSSALYQSLTRCRQYYDYHRAHRDLLYSNRMIYSAHCPVFRQDDGTLLEAPYLVDFITSPAPNAGAITRNNPKQLQHIPEVLRDRTSKVLTLAAHHGCDTLVLGAWGCGVFRNNPAQVAQTFADFLLPHQPFWGRFKSVLFSVLSSNKQQHILAEFEHRFSSTS</sequence>
<feature type="domain" description="Microbial-type PARG catalytic" evidence="1">
    <location>
        <begin position="7"/>
        <end position="159"/>
    </location>
</feature>
<accession>A0A1L9QKV9</accession>
<evidence type="ECO:0000259" key="1">
    <source>
        <dbReference type="Pfam" id="PF10021"/>
    </source>
</evidence>
<dbReference type="PANTHER" id="PTHR35596">
    <property type="entry name" value="DUF2263 DOMAIN-CONTAINING PROTEIN"/>
    <property type="match status" value="1"/>
</dbReference>
<evidence type="ECO:0000313" key="3">
    <source>
        <dbReference type="Proteomes" id="UP000183940"/>
    </source>
</evidence>
<reference evidence="2" key="1">
    <citation type="submission" date="2016-10" db="EMBL/GenBank/DDBJ databases">
        <title>CRISPR-Cas defence system in Roseofilum reptotaenium: evidence of a bacteriophage-cyanobacterium arms race in the coral black band disease.</title>
        <authorList>
            <person name="Buerger P."/>
            <person name="Wood-Charlson E.M."/>
            <person name="Weynberg K.D."/>
            <person name="Willis B."/>
            <person name="Van Oppen M.J."/>
        </authorList>
    </citation>
    <scope>NUCLEOTIDE SEQUENCE [LARGE SCALE GENOMIC DNA]</scope>
    <source>
        <strain evidence="2">AO1-A</strain>
    </source>
</reference>
<dbReference type="InterPro" id="IPR012664">
    <property type="entry name" value="CHP02452"/>
</dbReference>
<dbReference type="Proteomes" id="UP000183940">
    <property type="component" value="Unassembled WGS sequence"/>
</dbReference>
<evidence type="ECO:0000313" key="2">
    <source>
        <dbReference type="EMBL" id="OJJ18119.1"/>
    </source>
</evidence>
<dbReference type="InterPro" id="IPR019261">
    <property type="entry name" value="PARG_cat_microbial"/>
</dbReference>
<gene>
    <name evidence="2" type="ORF">BI308_22645</name>
</gene>
<dbReference type="InterPro" id="IPR043472">
    <property type="entry name" value="Macro_dom-like"/>
</dbReference>
<dbReference type="EMBL" id="MLAW01000058">
    <property type="protein sequence ID" value="OJJ18119.1"/>
    <property type="molecule type" value="Genomic_DNA"/>
</dbReference>
<protein>
    <submittedName>
        <fullName evidence="2">TIGR02452 family protein</fullName>
    </submittedName>
</protein>
<dbReference type="Gene3D" id="3.40.220.10">
    <property type="entry name" value="Leucine Aminopeptidase, subunit E, domain 1"/>
    <property type="match status" value="1"/>
</dbReference>
<organism evidence="2 3">
    <name type="scientific">Roseofilum reptotaenium AO1-A</name>
    <dbReference type="NCBI Taxonomy" id="1925591"/>
    <lineage>
        <taxon>Bacteria</taxon>
        <taxon>Bacillati</taxon>
        <taxon>Cyanobacteriota</taxon>
        <taxon>Cyanophyceae</taxon>
        <taxon>Desertifilales</taxon>
        <taxon>Desertifilaceae</taxon>
        <taxon>Roseofilum</taxon>
    </lineage>
</organism>
<keyword evidence="3" id="KW-1185">Reference proteome</keyword>
<dbReference type="Pfam" id="PF10021">
    <property type="entry name" value="PARG_cat_microb"/>
    <property type="match status" value="1"/>
</dbReference>
<dbReference type="PIRSF" id="PIRSF014899">
    <property type="entry name" value="UCP014899"/>
    <property type="match status" value="1"/>
</dbReference>
<name>A0A1L9QKV9_9CYAN</name>
<dbReference type="NCBIfam" id="TIGR02452">
    <property type="entry name" value="TIGR02452 family protein"/>
    <property type="match status" value="1"/>
</dbReference>
<comment type="caution">
    <text evidence="2">The sequence shown here is derived from an EMBL/GenBank/DDBJ whole genome shotgun (WGS) entry which is preliminary data.</text>
</comment>
<dbReference type="AlphaFoldDB" id="A0A1L9QKV9"/>
<proteinExistence type="predicted"/>
<dbReference type="PANTHER" id="PTHR35596:SF1">
    <property type="entry name" value="MICROBIAL-TYPE PARG CATALYTIC DOMAIN-CONTAINING PROTEIN"/>
    <property type="match status" value="1"/>
</dbReference>
<dbReference type="SUPFAM" id="SSF52949">
    <property type="entry name" value="Macro domain-like"/>
    <property type="match status" value="1"/>
</dbReference>
<dbReference type="STRING" id="1925591.BI308_22645"/>